<reference evidence="3" key="1">
    <citation type="journal article" date="2013" name="Nat. Genet.">
        <title>The draft genomes of soft-shell turtle and green sea turtle yield insights into the development and evolution of the turtle-specific body plan.</title>
        <authorList>
            <person name="Wang Z."/>
            <person name="Pascual-Anaya J."/>
            <person name="Zadissa A."/>
            <person name="Li W."/>
            <person name="Niimura Y."/>
            <person name="Huang Z."/>
            <person name="Li C."/>
            <person name="White S."/>
            <person name="Xiong Z."/>
            <person name="Fang D."/>
            <person name="Wang B."/>
            <person name="Ming Y."/>
            <person name="Chen Y."/>
            <person name="Zheng Y."/>
            <person name="Kuraku S."/>
            <person name="Pignatelli M."/>
            <person name="Herrero J."/>
            <person name="Beal K."/>
            <person name="Nozawa M."/>
            <person name="Li Q."/>
            <person name="Wang J."/>
            <person name="Zhang H."/>
            <person name="Yu L."/>
            <person name="Shigenobu S."/>
            <person name="Wang J."/>
            <person name="Liu J."/>
            <person name="Flicek P."/>
            <person name="Searle S."/>
            <person name="Wang J."/>
            <person name="Kuratani S."/>
            <person name="Yin Y."/>
            <person name="Aken B."/>
            <person name="Zhang G."/>
            <person name="Irie N."/>
        </authorList>
    </citation>
    <scope>NUCLEOTIDE SEQUENCE [LARGE SCALE GENOMIC DNA]</scope>
</reference>
<dbReference type="Proteomes" id="UP000031443">
    <property type="component" value="Unassembled WGS sequence"/>
</dbReference>
<sequence>MGERRPSIPLCEDAKFEKSVIARSEGLPLSEKGDAGGGRRNRKKKKRKRKFHLISLLALVGCDNSLNMDEAYKRDDLPAVVVTKEISQQNMCLERERMMRAEQRAVSKMSLLPSNGGALRGLAWYVEVAVTSAVTLLLV</sequence>
<organism evidence="2 3">
    <name type="scientific">Chelonia mydas</name>
    <name type="common">Green sea-turtle</name>
    <name type="synonym">Chelonia agassizi</name>
    <dbReference type="NCBI Taxonomy" id="8469"/>
    <lineage>
        <taxon>Eukaryota</taxon>
        <taxon>Metazoa</taxon>
        <taxon>Chordata</taxon>
        <taxon>Craniata</taxon>
        <taxon>Vertebrata</taxon>
        <taxon>Euteleostomi</taxon>
        <taxon>Archelosauria</taxon>
        <taxon>Testudinata</taxon>
        <taxon>Testudines</taxon>
        <taxon>Cryptodira</taxon>
        <taxon>Durocryptodira</taxon>
        <taxon>Americhelydia</taxon>
        <taxon>Chelonioidea</taxon>
        <taxon>Cheloniidae</taxon>
        <taxon>Chelonia</taxon>
    </lineage>
</organism>
<evidence type="ECO:0000313" key="3">
    <source>
        <dbReference type="Proteomes" id="UP000031443"/>
    </source>
</evidence>
<accession>M7B3P6</accession>
<name>M7B3P6_CHEMY</name>
<protein>
    <submittedName>
        <fullName evidence="2">Uncharacterized protein</fullName>
    </submittedName>
</protein>
<dbReference type="EMBL" id="KB540241">
    <property type="protein sequence ID" value="EMP32516.1"/>
    <property type="molecule type" value="Genomic_DNA"/>
</dbReference>
<keyword evidence="3" id="KW-1185">Reference proteome</keyword>
<feature type="region of interest" description="Disordered" evidence="1">
    <location>
        <begin position="27"/>
        <end position="48"/>
    </location>
</feature>
<gene>
    <name evidence="2" type="ORF">UY3_10357</name>
</gene>
<evidence type="ECO:0000313" key="2">
    <source>
        <dbReference type="EMBL" id="EMP32516.1"/>
    </source>
</evidence>
<evidence type="ECO:0000256" key="1">
    <source>
        <dbReference type="SAM" id="MobiDB-lite"/>
    </source>
</evidence>
<feature type="compositionally biased region" description="Basic residues" evidence="1">
    <location>
        <begin position="39"/>
        <end position="48"/>
    </location>
</feature>
<dbReference type="AlphaFoldDB" id="M7B3P6"/>
<proteinExistence type="predicted"/>